<dbReference type="RefSeq" id="WP_082628125.1">
    <property type="nucleotide sequence ID" value="NZ_CP013189.1"/>
</dbReference>
<dbReference type="AlphaFoldDB" id="A0A0S2KGH1"/>
<dbReference type="PATRIC" id="fig|1249552.3.peg.2440"/>
<keyword evidence="3" id="KW-0285">Flavoprotein</keyword>
<reference evidence="8 9" key="1">
    <citation type="submission" date="2015-11" db="EMBL/GenBank/DDBJ databases">
        <authorList>
            <person name="Zhang Y."/>
            <person name="Guo Z."/>
        </authorList>
    </citation>
    <scope>NUCLEOTIDE SEQUENCE [LARGE SCALE GENOMIC DNA]</scope>
    <source>
        <strain evidence="8 9">KCTC 32221</strain>
    </source>
</reference>
<organism evidence="8 9">
    <name type="scientific">Pseudohongiella spirulinae</name>
    <dbReference type="NCBI Taxonomy" id="1249552"/>
    <lineage>
        <taxon>Bacteria</taxon>
        <taxon>Pseudomonadati</taxon>
        <taxon>Pseudomonadota</taxon>
        <taxon>Gammaproteobacteria</taxon>
        <taxon>Pseudomonadales</taxon>
        <taxon>Pseudohongiellaceae</taxon>
        <taxon>Pseudohongiella</taxon>
    </lineage>
</organism>
<dbReference type="PRINTS" id="PR01001">
    <property type="entry name" value="FADG3PDH"/>
</dbReference>
<dbReference type="NCBIfam" id="NF008899">
    <property type="entry name" value="PRK12266.1"/>
    <property type="match status" value="1"/>
</dbReference>
<proteinExistence type="inferred from homology"/>
<evidence type="ECO:0000256" key="1">
    <source>
        <dbReference type="ARBA" id="ARBA00001974"/>
    </source>
</evidence>
<dbReference type="Gene3D" id="6.10.250.1890">
    <property type="match status" value="1"/>
</dbReference>
<keyword evidence="5" id="KW-0560">Oxidoreductase</keyword>
<dbReference type="EMBL" id="CP013189">
    <property type="protein sequence ID" value="ALO47058.1"/>
    <property type="molecule type" value="Genomic_DNA"/>
</dbReference>
<dbReference type="InterPro" id="IPR038299">
    <property type="entry name" value="DAO_C_sf"/>
</dbReference>
<dbReference type="PANTHER" id="PTHR11985:SF15">
    <property type="entry name" value="GLYCEROL-3-PHOSPHATE DEHYDROGENASE, MITOCHONDRIAL"/>
    <property type="match status" value="1"/>
</dbReference>
<protein>
    <submittedName>
        <fullName evidence="8">Glycerol-3-phosphate dehydrogenase</fullName>
    </submittedName>
</protein>
<evidence type="ECO:0000259" key="7">
    <source>
        <dbReference type="Pfam" id="PF16901"/>
    </source>
</evidence>
<evidence type="ECO:0000259" key="6">
    <source>
        <dbReference type="Pfam" id="PF01266"/>
    </source>
</evidence>
<evidence type="ECO:0000256" key="2">
    <source>
        <dbReference type="ARBA" id="ARBA00007330"/>
    </source>
</evidence>
<feature type="domain" description="FAD dependent oxidoreductase" evidence="6">
    <location>
        <begin position="15"/>
        <end position="373"/>
    </location>
</feature>
<dbReference type="STRING" id="1249552.PS2015_2424"/>
<dbReference type="KEGG" id="pspi:PS2015_2424"/>
<dbReference type="NCBIfam" id="NF009906">
    <property type="entry name" value="PRK13369.1"/>
    <property type="match status" value="1"/>
</dbReference>
<dbReference type="InterPro" id="IPR031656">
    <property type="entry name" value="DAO_C"/>
</dbReference>
<dbReference type="InterPro" id="IPR006076">
    <property type="entry name" value="FAD-dep_OxRdtase"/>
</dbReference>
<dbReference type="Pfam" id="PF01266">
    <property type="entry name" value="DAO"/>
    <property type="match status" value="1"/>
</dbReference>
<dbReference type="PANTHER" id="PTHR11985">
    <property type="entry name" value="GLYCEROL-3-PHOSPHATE DEHYDROGENASE"/>
    <property type="match status" value="1"/>
</dbReference>
<sequence length="513" mass="57240">MDAVVAAGNKVLDTDLLVIGAGINGAGIAADAAGRGLSVILCDQADIAGATSSSSTKLIHGGLRYLETWQFRLVRESLQEREVLLKAAPHIIWPMRFCLPHHPGLRPKWMIRLGLFLYDHLSRRISLPASSQIKFDAEEPLQSRYSVGFEYSDCWVDDARLVIMNARQAANHGALVLPRTKCVSLVKAKSTADQSPQWSARLVNQLTQQQTEVRARCVINASGPWVDQFVRQTSAVKSQHRIRLVKGSHIVVPRFYSGDESYLLQNSDGRVVFVIPYEQDFCLIGTTEQDYAGDPQQAVISQEEITYLCQLVGEYFNHRITPTDVCHHYAGVRPLMDEDEENASKVSRDYTLELSHDPAPLLSVYGGKITTYRRLAEAVLHKLSPVFGELPDWTASACLPGGDFGTQPGLLAEMTQRYPFVEKGQMSQWIRRYGTLINVMLKDCRDQSDLGTELGPGLFSIEVDYLVRHEWACTAEDVLWRRTKLGLRFSANDVQELTDYIEARSQPGASDAG</sequence>
<dbReference type="Gene3D" id="3.50.50.60">
    <property type="entry name" value="FAD/NAD(P)-binding domain"/>
    <property type="match status" value="1"/>
</dbReference>
<keyword evidence="9" id="KW-1185">Reference proteome</keyword>
<gene>
    <name evidence="8" type="ORF">PS2015_2424</name>
</gene>
<evidence type="ECO:0000256" key="4">
    <source>
        <dbReference type="ARBA" id="ARBA00022827"/>
    </source>
</evidence>
<dbReference type="GO" id="GO:0004368">
    <property type="term" value="F:glycerol-3-phosphate dehydrogenase (quinone) activity"/>
    <property type="evidence" value="ECO:0007669"/>
    <property type="project" value="InterPro"/>
</dbReference>
<keyword evidence="4" id="KW-0274">FAD</keyword>
<dbReference type="Pfam" id="PF16901">
    <property type="entry name" value="DAO_C"/>
    <property type="match status" value="1"/>
</dbReference>
<dbReference type="Gene3D" id="3.30.9.10">
    <property type="entry name" value="D-Amino Acid Oxidase, subunit A, domain 2"/>
    <property type="match status" value="1"/>
</dbReference>
<dbReference type="PROSITE" id="PS00978">
    <property type="entry name" value="FAD_G3PDH_2"/>
    <property type="match status" value="1"/>
</dbReference>
<dbReference type="InterPro" id="IPR000447">
    <property type="entry name" value="G3P_DH_FAD-dep"/>
</dbReference>
<evidence type="ECO:0000313" key="8">
    <source>
        <dbReference type="EMBL" id="ALO47058.1"/>
    </source>
</evidence>
<accession>A0A0S2KGH1</accession>
<evidence type="ECO:0000313" key="9">
    <source>
        <dbReference type="Proteomes" id="UP000065641"/>
    </source>
</evidence>
<dbReference type="InterPro" id="IPR036188">
    <property type="entry name" value="FAD/NAD-bd_sf"/>
</dbReference>
<comment type="similarity">
    <text evidence="2">Belongs to the FAD-dependent glycerol-3-phosphate dehydrogenase family.</text>
</comment>
<evidence type="ECO:0000256" key="5">
    <source>
        <dbReference type="ARBA" id="ARBA00023002"/>
    </source>
</evidence>
<dbReference type="GO" id="GO:0046168">
    <property type="term" value="P:glycerol-3-phosphate catabolic process"/>
    <property type="evidence" value="ECO:0007669"/>
    <property type="project" value="TreeGrafter"/>
</dbReference>
<dbReference type="Proteomes" id="UP000065641">
    <property type="component" value="Chromosome"/>
</dbReference>
<comment type="cofactor">
    <cofactor evidence="1">
        <name>FAD</name>
        <dbReference type="ChEBI" id="CHEBI:57692"/>
    </cofactor>
</comment>
<feature type="domain" description="Alpha-glycerophosphate oxidase C-terminal" evidence="7">
    <location>
        <begin position="394"/>
        <end position="488"/>
    </location>
</feature>
<name>A0A0S2KGH1_9GAMM</name>
<evidence type="ECO:0000256" key="3">
    <source>
        <dbReference type="ARBA" id="ARBA00022630"/>
    </source>
</evidence>
<dbReference type="SUPFAM" id="SSF51905">
    <property type="entry name" value="FAD/NAD(P)-binding domain"/>
    <property type="match status" value="1"/>
</dbReference>
<dbReference type="Gene3D" id="1.10.8.870">
    <property type="entry name" value="Alpha-glycerophosphate oxidase, cap domain"/>
    <property type="match status" value="1"/>
</dbReference>